<dbReference type="Pfam" id="PF00400">
    <property type="entry name" value="WD40"/>
    <property type="match status" value="1"/>
</dbReference>
<protein>
    <submittedName>
        <fullName evidence="1">Uncharacterized protein</fullName>
    </submittedName>
</protein>
<organism evidence="1 2">
    <name type="scientific">Melopsittacus undulatus</name>
    <name type="common">Budgerigar</name>
    <name type="synonym">Psittacus undulatus</name>
    <dbReference type="NCBI Taxonomy" id="13146"/>
    <lineage>
        <taxon>Eukaryota</taxon>
        <taxon>Metazoa</taxon>
        <taxon>Chordata</taxon>
        <taxon>Craniata</taxon>
        <taxon>Vertebrata</taxon>
        <taxon>Euteleostomi</taxon>
        <taxon>Archelosauria</taxon>
        <taxon>Archosauria</taxon>
        <taxon>Dinosauria</taxon>
        <taxon>Saurischia</taxon>
        <taxon>Theropoda</taxon>
        <taxon>Coelurosauria</taxon>
        <taxon>Aves</taxon>
        <taxon>Neognathae</taxon>
        <taxon>Neoaves</taxon>
        <taxon>Telluraves</taxon>
        <taxon>Australaves</taxon>
        <taxon>Psittaciformes</taxon>
        <taxon>Psittaculidae</taxon>
        <taxon>Melopsittacus</taxon>
    </lineage>
</organism>
<name>A0A8V5GYZ3_MELUD</name>
<reference evidence="1" key="1">
    <citation type="submission" date="2020-03" db="EMBL/GenBank/DDBJ databases">
        <title>Melopsittacus undulatus (budgerigar) genome, bMelUnd1, maternal haplotype with Z.</title>
        <authorList>
            <person name="Gedman G."/>
            <person name="Mountcastle J."/>
            <person name="Haase B."/>
            <person name="Formenti G."/>
            <person name="Wright T."/>
            <person name="Apodaca J."/>
            <person name="Pelan S."/>
            <person name="Chow W."/>
            <person name="Rhie A."/>
            <person name="Howe K."/>
            <person name="Fedrigo O."/>
            <person name="Jarvis E.D."/>
        </authorList>
    </citation>
    <scope>NUCLEOTIDE SEQUENCE [LARGE SCALE GENOMIC DNA]</scope>
</reference>
<dbReference type="SUPFAM" id="SSF50978">
    <property type="entry name" value="WD40 repeat-like"/>
    <property type="match status" value="1"/>
</dbReference>
<dbReference type="Ensembl" id="ENSMUNT00000031744.1">
    <property type="protein sequence ID" value="ENSMUNP00000031211.1"/>
    <property type="gene ID" value="ENSMUNG00000018122.1"/>
</dbReference>
<dbReference type="InterPro" id="IPR015943">
    <property type="entry name" value="WD40/YVTN_repeat-like_dom_sf"/>
</dbReference>
<accession>A0A8V5GYZ3</accession>
<evidence type="ECO:0000313" key="1">
    <source>
        <dbReference type="Ensembl" id="ENSMUNP00000031211.1"/>
    </source>
</evidence>
<keyword evidence="2" id="KW-1185">Reference proteome</keyword>
<dbReference type="PANTHER" id="PTHR44464">
    <property type="entry name" value="WD REPEAT-CONTAINING PROTEIN 17"/>
    <property type="match status" value="1"/>
</dbReference>
<dbReference type="PROSITE" id="PS50082">
    <property type="entry name" value="WD_REPEATS_2"/>
    <property type="match status" value="1"/>
</dbReference>
<dbReference type="InterPro" id="IPR001680">
    <property type="entry name" value="WD40_rpt"/>
</dbReference>
<dbReference type="InterPro" id="IPR036322">
    <property type="entry name" value="WD40_repeat_dom_sf"/>
</dbReference>
<reference evidence="1" key="2">
    <citation type="submission" date="2025-08" db="UniProtKB">
        <authorList>
            <consortium name="Ensembl"/>
        </authorList>
    </citation>
    <scope>IDENTIFICATION</scope>
</reference>
<evidence type="ECO:0000313" key="2">
    <source>
        <dbReference type="Proteomes" id="UP000694405"/>
    </source>
</evidence>
<dbReference type="Gene3D" id="2.130.10.10">
    <property type="entry name" value="YVTN repeat-like/Quinoprotein amine dehydrogenase"/>
    <property type="match status" value="1"/>
</dbReference>
<dbReference type="PROSITE" id="PS50294">
    <property type="entry name" value="WD_REPEATS_REGION"/>
    <property type="match status" value="1"/>
</dbReference>
<sequence length="70" mass="7765">MSEHKKTITAISWSPHNPDMFASASADSSVIIWNVTEQKVVARLDDTKGISDMEVYLICTAFSFTGIRNT</sequence>
<reference evidence="1" key="3">
    <citation type="submission" date="2025-09" db="UniProtKB">
        <authorList>
            <consortium name="Ensembl"/>
        </authorList>
    </citation>
    <scope>IDENTIFICATION</scope>
</reference>
<dbReference type="AlphaFoldDB" id="A0A8V5GYZ3"/>
<dbReference type="PANTHER" id="PTHR44464:SF1">
    <property type="entry name" value="WD REPEAT-CONTAINING PROTEIN 17"/>
    <property type="match status" value="1"/>
</dbReference>
<dbReference type="Proteomes" id="UP000694405">
    <property type="component" value="Chromosome 7"/>
</dbReference>
<proteinExistence type="predicted"/>